<reference evidence="9" key="1">
    <citation type="journal article" date="2019" name="Int. J. Syst. Evol. Microbiol.">
        <title>The Global Catalogue of Microorganisms (GCM) 10K type strain sequencing project: providing services to taxonomists for standard genome sequencing and annotation.</title>
        <authorList>
            <consortium name="The Broad Institute Genomics Platform"/>
            <consortium name="The Broad Institute Genome Sequencing Center for Infectious Disease"/>
            <person name="Wu L."/>
            <person name="Ma J."/>
        </authorList>
    </citation>
    <scope>NUCLEOTIDE SEQUENCE [LARGE SCALE GENOMIC DNA]</scope>
    <source>
        <strain evidence="9">CCM 7043</strain>
    </source>
</reference>
<keyword evidence="3 6" id="KW-1133">Transmembrane helix</keyword>
<dbReference type="EMBL" id="JBHUCO010000009">
    <property type="protein sequence ID" value="MFD1517539.1"/>
    <property type="molecule type" value="Genomic_DNA"/>
</dbReference>
<comment type="subcellular location">
    <subcellularLocation>
        <location evidence="1">Cell membrane</location>
        <topology evidence="1">Multi-pass membrane protein</topology>
    </subcellularLocation>
</comment>
<dbReference type="RefSeq" id="WP_344721436.1">
    <property type="nucleotide sequence ID" value="NZ_BAAAUS010000007.1"/>
</dbReference>
<dbReference type="PANTHER" id="PTHR23508">
    <property type="entry name" value="CARBOXYLIC ACID TRANSPORTER PROTEIN HOMOLOG"/>
    <property type="match status" value="1"/>
</dbReference>
<sequence length="406" mass="43191">MIAHEWSLSVQLLGPIFSSALVGLMVGYLLISPLSDRLGHKRMIIGATMGFAGCTLGAAWAGDVTELIVLRFCTGLALGAAGPSCVALAGEFSPKRLRATFVLVIYSGFVVGIAFAGVASGWLLPAYGWRSMFWAGGLAPLVLVVLLLRFLPESPVFMIRRGADARRVLRVLRRMDRSLPAGDVPAFAVEAEDAAKRTALATVFTENRMLGTVLLWIIFGVNIAEFYSLQSWLPTIMTGLHFDNAVVVTVTTLIVIGGLAATVVTGPAMGRIGAYATVAAQQMGGFLFVALTGLALRAPLWVLLAAALLTGACIVGGMNSLIALTTVFYPASIRSTGVGWALGGREGRRHPRTDRGRRGADGEVVAEHGDLRDGSSDDRSRTGRSHARKTLREAPLNRGHLLRSPR</sequence>
<feature type="transmembrane region" description="Helical" evidence="6">
    <location>
        <begin position="68"/>
        <end position="89"/>
    </location>
</feature>
<dbReference type="InterPro" id="IPR020846">
    <property type="entry name" value="MFS_dom"/>
</dbReference>
<evidence type="ECO:0000256" key="1">
    <source>
        <dbReference type="ARBA" id="ARBA00004651"/>
    </source>
</evidence>
<feature type="region of interest" description="Disordered" evidence="5">
    <location>
        <begin position="343"/>
        <end position="406"/>
    </location>
</feature>
<feature type="transmembrane region" description="Helical" evidence="6">
    <location>
        <begin position="272"/>
        <end position="294"/>
    </location>
</feature>
<evidence type="ECO:0000256" key="5">
    <source>
        <dbReference type="SAM" id="MobiDB-lite"/>
    </source>
</evidence>
<keyword evidence="4 6" id="KW-0472">Membrane</keyword>
<dbReference type="SUPFAM" id="SSF103473">
    <property type="entry name" value="MFS general substrate transporter"/>
    <property type="match status" value="1"/>
</dbReference>
<feature type="transmembrane region" description="Helical" evidence="6">
    <location>
        <begin position="12"/>
        <end position="31"/>
    </location>
</feature>
<feature type="transmembrane region" description="Helical" evidence="6">
    <location>
        <begin position="245"/>
        <end position="265"/>
    </location>
</feature>
<dbReference type="InterPro" id="IPR011701">
    <property type="entry name" value="MFS"/>
</dbReference>
<organism evidence="8 9">
    <name type="scientific">Pseudonocardia yunnanensis</name>
    <dbReference type="NCBI Taxonomy" id="58107"/>
    <lineage>
        <taxon>Bacteria</taxon>
        <taxon>Bacillati</taxon>
        <taxon>Actinomycetota</taxon>
        <taxon>Actinomycetes</taxon>
        <taxon>Pseudonocardiales</taxon>
        <taxon>Pseudonocardiaceae</taxon>
        <taxon>Pseudonocardia</taxon>
    </lineage>
</organism>
<keyword evidence="9" id="KW-1185">Reference proteome</keyword>
<dbReference type="Pfam" id="PF07690">
    <property type="entry name" value="MFS_1"/>
    <property type="match status" value="1"/>
</dbReference>
<name>A0ABW4ETY3_9PSEU</name>
<evidence type="ECO:0000256" key="4">
    <source>
        <dbReference type="ARBA" id="ARBA00023136"/>
    </source>
</evidence>
<proteinExistence type="predicted"/>
<feature type="transmembrane region" description="Helical" evidence="6">
    <location>
        <begin position="101"/>
        <end position="125"/>
    </location>
</feature>
<comment type="caution">
    <text evidence="8">The sequence shown here is derived from an EMBL/GenBank/DDBJ whole genome shotgun (WGS) entry which is preliminary data.</text>
</comment>
<feature type="transmembrane region" description="Helical" evidence="6">
    <location>
        <begin position="300"/>
        <end position="324"/>
    </location>
</feature>
<keyword evidence="2 6" id="KW-0812">Transmembrane</keyword>
<feature type="transmembrane region" description="Helical" evidence="6">
    <location>
        <begin position="213"/>
        <end position="233"/>
    </location>
</feature>
<dbReference type="Proteomes" id="UP001597114">
    <property type="component" value="Unassembled WGS sequence"/>
</dbReference>
<feature type="compositionally biased region" description="Basic and acidic residues" evidence="5">
    <location>
        <begin position="353"/>
        <end position="381"/>
    </location>
</feature>
<dbReference type="Gene3D" id="1.20.1250.20">
    <property type="entry name" value="MFS general substrate transporter like domains"/>
    <property type="match status" value="1"/>
</dbReference>
<evidence type="ECO:0000259" key="7">
    <source>
        <dbReference type="PROSITE" id="PS50850"/>
    </source>
</evidence>
<evidence type="ECO:0000256" key="2">
    <source>
        <dbReference type="ARBA" id="ARBA00022692"/>
    </source>
</evidence>
<dbReference type="InterPro" id="IPR036259">
    <property type="entry name" value="MFS_trans_sf"/>
</dbReference>
<evidence type="ECO:0000256" key="6">
    <source>
        <dbReference type="SAM" id="Phobius"/>
    </source>
</evidence>
<gene>
    <name evidence="8" type="ORF">ACFSJD_08575</name>
</gene>
<protein>
    <submittedName>
        <fullName evidence="8">MFS transporter</fullName>
    </submittedName>
</protein>
<evidence type="ECO:0000256" key="3">
    <source>
        <dbReference type="ARBA" id="ARBA00022989"/>
    </source>
</evidence>
<dbReference type="PROSITE" id="PS50850">
    <property type="entry name" value="MFS"/>
    <property type="match status" value="1"/>
</dbReference>
<evidence type="ECO:0000313" key="8">
    <source>
        <dbReference type="EMBL" id="MFD1517539.1"/>
    </source>
</evidence>
<feature type="domain" description="Major facilitator superfamily (MFS) profile" evidence="7">
    <location>
        <begin position="1"/>
        <end position="406"/>
    </location>
</feature>
<evidence type="ECO:0000313" key="9">
    <source>
        <dbReference type="Proteomes" id="UP001597114"/>
    </source>
</evidence>
<feature type="transmembrane region" description="Helical" evidence="6">
    <location>
        <begin position="43"/>
        <end position="62"/>
    </location>
</feature>
<feature type="transmembrane region" description="Helical" evidence="6">
    <location>
        <begin position="131"/>
        <end position="151"/>
    </location>
</feature>
<accession>A0ABW4ETY3</accession>
<dbReference type="PANTHER" id="PTHR23508:SF10">
    <property type="entry name" value="CARBOXYLIC ACID TRANSPORTER PROTEIN HOMOLOG"/>
    <property type="match status" value="1"/>
</dbReference>